<dbReference type="Gene3D" id="1.10.1740.10">
    <property type="match status" value="1"/>
</dbReference>
<dbReference type="GO" id="GO:0016987">
    <property type="term" value="F:sigma factor activity"/>
    <property type="evidence" value="ECO:0007669"/>
    <property type="project" value="UniProtKB-KW"/>
</dbReference>
<dbReference type="NCBIfam" id="TIGR02985">
    <property type="entry name" value="Sig70_bacteroi1"/>
    <property type="match status" value="1"/>
</dbReference>
<feature type="domain" description="RNA polymerase sigma factor 70 region 4 type 2" evidence="6">
    <location>
        <begin position="123"/>
        <end position="175"/>
    </location>
</feature>
<evidence type="ECO:0000256" key="2">
    <source>
        <dbReference type="ARBA" id="ARBA00023015"/>
    </source>
</evidence>
<dbReference type="AlphaFoldDB" id="A0A399DAP2"/>
<dbReference type="InterPro" id="IPR013325">
    <property type="entry name" value="RNA_pol_sigma_r2"/>
</dbReference>
<evidence type="ECO:0000256" key="1">
    <source>
        <dbReference type="ARBA" id="ARBA00010641"/>
    </source>
</evidence>
<keyword evidence="4" id="KW-0804">Transcription</keyword>
<dbReference type="OrthoDB" id="1453134at2"/>
<dbReference type="InterPro" id="IPR007627">
    <property type="entry name" value="RNA_pol_sigma70_r2"/>
</dbReference>
<keyword evidence="2" id="KW-0805">Transcription regulation</keyword>
<evidence type="ECO:0000256" key="3">
    <source>
        <dbReference type="ARBA" id="ARBA00023082"/>
    </source>
</evidence>
<dbReference type="InterPro" id="IPR014284">
    <property type="entry name" value="RNA_pol_sigma-70_dom"/>
</dbReference>
<gene>
    <name evidence="7" type="ORF">D1164_00940</name>
</gene>
<dbReference type="InterPro" id="IPR013324">
    <property type="entry name" value="RNA_pol_sigma_r3/r4-like"/>
</dbReference>
<dbReference type="InterPro" id="IPR014327">
    <property type="entry name" value="RNA_pol_sigma70_bacteroid"/>
</dbReference>
<dbReference type="Proteomes" id="UP000266441">
    <property type="component" value="Unassembled WGS sequence"/>
</dbReference>
<dbReference type="InterPro" id="IPR013249">
    <property type="entry name" value="RNA_pol_sigma70_r4_t2"/>
</dbReference>
<dbReference type="Gene3D" id="1.10.10.10">
    <property type="entry name" value="Winged helix-like DNA-binding domain superfamily/Winged helix DNA-binding domain"/>
    <property type="match status" value="1"/>
</dbReference>
<evidence type="ECO:0000259" key="5">
    <source>
        <dbReference type="Pfam" id="PF04542"/>
    </source>
</evidence>
<evidence type="ECO:0000259" key="6">
    <source>
        <dbReference type="Pfam" id="PF08281"/>
    </source>
</evidence>
<dbReference type="InterPro" id="IPR036388">
    <property type="entry name" value="WH-like_DNA-bd_sf"/>
</dbReference>
<evidence type="ECO:0000256" key="4">
    <source>
        <dbReference type="ARBA" id="ARBA00023163"/>
    </source>
</evidence>
<dbReference type="RefSeq" id="WP_119348056.1">
    <property type="nucleotide sequence ID" value="NZ_QWET01000001.1"/>
</dbReference>
<comment type="caution">
    <text evidence="7">The sequence shown here is derived from an EMBL/GenBank/DDBJ whole genome shotgun (WGS) entry which is preliminary data.</text>
</comment>
<organism evidence="7 8">
    <name type="scientific">Mariniphaga sediminis</name>
    <dbReference type="NCBI Taxonomy" id="1628158"/>
    <lineage>
        <taxon>Bacteria</taxon>
        <taxon>Pseudomonadati</taxon>
        <taxon>Bacteroidota</taxon>
        <taxon>Bacteroidia</taxon>
        <taxon>Marinilabiliales</taxon>
        <taxon>Prolixibacteraceae</taxon>
        <taxon>Mariniphaga</taxon>
    </lineage>
</organism>
<sequence>MNEKNYEELFIFNRMAEGDKEAFRFFFERYYSDLCNLVNIYINDSVISEEIVQDMYIYFWEKKEKIAIESSVKSYLYRATKNKSLNYIRNEKVQLSIREKLSKVTEHSAELPDSIMDASQLREIIEQSINSLPEKCREVYILGKEKSLSYKEIAEELGISAKTVENQMGKALKKLRELLEPYYKDIFIFFLVFLTIS</sequence>
<keyword evidence="3" id="KW-0731">Sigma factor</keyword>
<evidence type="ECO:0000313" key="8">
    <source>
        <dbReference type="Proteomes" id="UP000266441"/>
    </source>
</evidence>
<dbReference type="SUPFAM" id="SSF88659">
    <property type="entry name" value="Sigma3 and sigma4 domains of RNA polymerase sigma factors"/>
    <property type="match status" value="1"/>
</dbReference>
<name>A0A399DAP2_9BACT</name>
<accession>A0A399DAP2</accession>
<dbReference type="CDD" id="cd06171">
    <property type="entry name" value="Sigma70_r4"/>
    <property type="match status" value="1"/>
</dbReference>
<protein>
    <submittedName>
        <fullName evidence="7">RNA polymerase sigma-70 factor</fullName>
    </submittedName>
</protein>
<dbReference type="NCBIfam" id="TIGR02937">
    <property type="entry name" value="sigma70-ECF"/>
    <property type="match status" value="1"/>
</dbReference>
<dbReference type="PANTHER" id="PTHR43133">
    <property type="entry name" value="RNA POLYMERASE ECF-TYPE SIGMA FACTO"/>
    <property type="match status" value="1"/>
</dbReference>
<dbReference type="PANTHER" id="PTHR43133:SF46">
    <property type="entry name" value="RNA POLYMERASE SIGMA-70 FACTOR ECF SUBFAMILY"/>
    <property type="match status" value="1"/>
</dbReference>
<dbReference type="GO" id="GO:0006352">
    <property type="term" value="P:DNA-templated transcription initiation"/>
    <property type="evidence" value="ECO:0007669"/>
    <property type="project" value="InterPro"/>
</dbReference>
<proteinExistence type="inferred from homology"/>
<feature type="domain" description="RNA polymerase sigma-70 region 2" evidence="5">
    <location>
        <begin position="26"/>
        <end position="92"/>
    </location>
</feature>
<dbReference type="Pfam" id="PF08281">
    <property type="entry name" value="Sigma70_r4_2"/>
    <property type="match status" value="1"/>
</dbReference>
<dbReference type="GO" id="GO:0003677">
    <property type="term" value="F:DNA binding"/>
    <property type="evidence" value="ECO:0007669"/>
    <property type="project" value="InterPro"/>
</dbReference>
<dbReference type="Pfam" id="PF04542">
    <property type="entry name" value="Sigma70_r2"/>
    <property type="match status" value="1"/>
</dbReference>
<dbReference type="InterPro" id="IPR039425">
    <property type="entry name" value="RNA_pol_sigma-70-like"/>
</dbReference>
<dbReference type="EMBL" id="QWET01000001">
    <property type="protein sequence ID" value="RIH67030.1"/>
    <property type="molecule type" value="Genomic_DNA"/>
</dbReference>
<evidence type="ECO:0000313" key="7">
    <source>
        <dbReference type="EMBL" id="RIH67030.1"/>
    </source>
</evidence>
<dbReference type="SUPFAM" id="SSF88946">
    <property type="entry name" value="Sigma2 domain of RNA polymerase sigma factors"/>
    <property type="match status" value="1"/>
</dbReference>
<reference evidence="7 8" key="1">
    <citation type="journal article" date="2015" name="Int. J. Syst. Evol. Microbiol.">
        <title>Mariniphaga sediminis sp. nov., isolated from coastal sediment.</title>
        <authorList>
            <person name="Wang F.Q."/>
            <person name="Shen Q.Y."/>
            <person name="Chen G.J."/>
            <person name="Du Z.J."/>
        </authorList>
    </citation>
    <scope>NUCLEOTIDE SEQUENCE [LARGE SCALE GENOMIC DNA]</scope>
    <source>
        <strain evidence="7 8">SY21</strain>
    </source>
</reference>
<comment type="similarity">
    <text evidence="1">Belongs to the sigma-70 factor family. ECF subfamily.</text>
</comment>
<keyword evidence="8" id="KW-1185">Reference proteome</keyword>